<reference evidence="4" key="1">
    <citation type="submission" date="2003-08" db="EMBL/GenBank/DDBJ databases">
        <authorList>
            <person name="Birren B."/>
            <person name="Nusbaum C."/>
            <person name="Abebe A."/>
            <person name="Abouelleil A."/>
            <person name="Adekoya E."/>
            <person name="Ait-zahra M."/>
            <person name="Allen N."/>
            <person name="Allen T."/>
            <person name="An P."/>
            <person name="Anderson M."/>
            <person name="Anderson S."/>
            <person name="Arachchi H."/>
            <person name="Armbruster J."/>
            <person name="Bachantsang P."/>
            <person name="Baldwin J."/>
            <person name="Barry A."/>
            <person name="Bayul T."/>
            <person name="Blitshsteyn B."/>
            <person name="Bloom T."/>
            <person name="Blye J."/>
            <person name="Boguslavskiy L."/>
            <person name="Borowsky M."/>
            <person name="Boukhgalter B."/>
            <person name="Brunache A."/>
            <person name="Butler J."/>
            <person name="Calixte N."/>
            <person name="Calvo S."/>
            <person name="Camarata J."/>
            <person name="Campo K."/>
            <person name="Chang J."/>
            <person name="Cheshatsang Y."/>
            <person name="Citroen M."/>
            <person name="Collymore A."/>
            <person name="Considine T."/>
            <person name="Cook A."/>
            <person name="Cooke P."/>
            <person name="Corum B."/>
            <person name="Cuomo C."/>
            <person name="David R."/>
            <person name="Dawoe T."/>
            <person name="Degray S."/>
            <person name="Dodge S."/>
            <person name="Dooley K."/>
            <person name="Dorje P."/>
            <person name="Dorjee K."/>
            <person name="Dorris L."/>
            <person name="Duffey N."/>
            <person name="Dupes A."/>
            <person name="Elkins T."/>
            <person name="Engels R."/>
            <person name="Erickson J."/>
            <person name="Farina A."/>
            <person name="Faro S."/>
            <person name="Ferreira P."/>
            <person name="Fischer H."/>
            <person name="Fitzgerald M."/>
            <person name="Foley K."/>
            <person name="Gage D."/>
            <person name="Galagan J."/>
            <person name="Gearin G."/>
            <person name="Gnerre S."/>
            <person name="Gnirke A."/>
            <person name="Goyette A."/>
            <person name="Graham J."/>
            <person name="Grandbois E."/>
            <person name="Gyaltsen K."/>
            <person name="Hafez N."/>
            <person name="Hagopian D."/>
            <person name="Hagos B."/>
            <person name="Hall J."/>
            <person name="Hatcher B."/>
            <person name="Heller A."/>
            <person name="Higgins H."/>
            <person name="Honan T."/>
            <person name="Horn A."/>
            <person name="Houde N."/>
            <person name="Hughes L."/>
            <person name="Hulme W."/>
            <person name="Husby E."/>
            <person name="Iliev I."/>
            <person name="Jaffe D."/>
            <person name="Jones C."/>
            <person name="Kamal M."/>
            <person name="Kamat A."/>
            <person name="Kamvysselis M."/>
            <person name="Karlsson E."/>
            <person name="Kells C."/>
            <person name="Kieu A."/>
            <person name="Kisner P."/>
            <person name="Kodira C."/>
            <person name="Kulbokas E."/>
            <person name="Labutti K."/>
            <person name="Lama D."/>
            <person name="Landers T."/>
            <person name="Leger J."/>
            <person name="Levine S."/>
            <person name="Lewis D."/>
            <person name="Lewis T."/>
            <person name="Lindblad-toh K."/>
            <person name="Liu X."/>
            <person name="Lokyitsang T."/>
            <person name="Lokyitsang Y."/>
            <person name="Lucien O."/>
            <person name="Lui A."/>
            <person name="Ma L.J."/>
            <person name="Mabbitt R."/>
            <person name="Macdonald J."/>
            <person name="Maclean C."/>
            <person name="Major J."/>
            <person name="Manning J."/>
            <person name="Marabella R."/>
            <person name="Maru K."/>
            <person name="Matthews C."/>
            <person name="Mauceli E."/>
            <person name="Mccarthy M."/>
            <person name="Mcdonough S."/>
            <person name="Mcghee T."/>
            <person name="Meldrim J."/>
            <person name="Meneus L."/>
            <person name="Mesirov J."/>
            <person name="Mihalev A."/>
            <person name="Mihova T."/>
            <person name="Mikkelsen T."/>
            <person name="Mlenga V."/>
            <person name="Moru K."/>
            <person name="Mozes J."/>
            <person name="Mulrain L."/>
            <person name="Munson G."/>
            <person name="Naylor J."/>
            <person name="Newes C."/>
            <person name="Nguyen C."/>
            <person name="Nguyen N."/>
            <person name="Nguyen T."/>
            <person name="Nicol R."/>
            <person name="Nielsen C."/>
            <person name="Nizzari M."/>
            <person name="Norbu C."/>
            <person name="Norbu N."/>
            <person name="O'donnell P."/>
            <person name="Okoawo O."/>
            <person name="O'leary S."/>
            <person name="Omotosho B."/>
            <person name="O'neill K."/>
            <person name="Osman S."/>
            <person name="Parker S."/>
            <person name="Perrin D."/>
            <person name="Phunkhang P."/>
            <person name="Piqani B."/>
            <person name="Purcell S."/>
            <person name="Rachupka T."/>
            <person name="Ramasamy U."/>
            <person name="Rameau R."/>
            <person name="Ray V."/>
            <person name="Raymond C."/>
            <person name="Retta R."/>
            <person name="Richardson S."/>
            <person name="Rise C."/>
            <person name="Rodriguez J."/>
            <person name="Rogers J."/>
            <person name="Rogov P."/>
            <person name="Rutman M."/>
            <person name="Schupbach R."/>
            <person name="Seaman C."/>
            <person name="Settipalli S."/>
            <person name="Sharpe T."/>
            <person name="Sheridan J."/>
            <person name="Sherpa N."/>
            <person name="Shi J."/>
            <person name="Smirnov S."/>
            <person name="Smith C."/>
            <person name="Sougnez C."/>
            <person name="Spencer B."/>
            <person name="Stalker J."/>
            <person name="Stange-thomann N."/>
            <person name="Stavropoulos S."/>
            <person name="Stetson K."/>
            <person name="Stone C."/>
            <person name="Stone S."/>
            <person name="Stubbs M."/>
            <person name="Talamas J."/>
            <person name="Tchuinga P."/>
            <person name="Tenzing P."/>
            <person name="Tesfaye S."/>
            <person name="Theodore J."/>
            <person name="Thoulutsang Y."/>
            <person name="Topham K."/>
            <person name="Towey S."/>
            <person name="Tsamla T."/>
            <person name="Tsomo N."/>
            <person name="Vallee D."/>
            <person name="Vassiliev H."/>
            <person name="Venkataraman V."/>
            <person name="Vinson J."/>
            <person name="Vo A."/>
            <person name="Wade C."/>
            <person name="Wang S."/>
            <person name="Wangchuk T."/>
            <person name="Wangdi T."/>
            <person name="Whittaker C."/>
            <person name="Wilkinson J."/>
            <person name="Wu Y."/>
            <person name="Wyman D."/>
            <person name="Yadav S."/>
            <person name="Yang S."/>
            <person name="Yang X."/>
            <person name="Yeager S."/>
            <person name="Yee E."/>
            <person name="Young G."/>
            <person name="Zainoun J."/>
            <person name="Zembeck L."/>
            <person name="Zimmer A."/>
            <person name="Zody M."/>
            <person name="Lander E."/>
        </authorList>
    </citation>
    <scope>NUCLEOTIDE SEQUENCE [LARGE SCALE GENOMIC DNA]</scope>
</reference>
<dbReference type="GeneTree" id="ENSGT00390000002237"/>
<dbReference type="Pfam" id="PF07286">
    <property type="entry name" value="D-Glu_cyclase"/>
    <property type="match status" value="1"/>
</dbReference>
<sequence>TMNLRSMEPSSIRTLLRNGEHKREPTTYWAEGYKQTNLAILPRKLAKDFEEFARGNLGALPLLYVSKAGELSAGYLGKNSDVRTDAPAYQIVANKTRTIVDNLLEFDWSDMVTFYIGCSFSFTQILVENKLLTPSTKGVSIFRTNIDCYESGPFKCKMVVSMKAISKHALSKIHQITSKFPDVHGAPIHYGNPARIGIPDINDCIGDTTDFVENDVAVFWCCGFTAVEALMQANVERAFTHGPNSVFVTDVKQEAVNTE</sequence>
<proteinExistence type="inferred from homology"/>
<evidence type="ECO:0000313" key="3">
    <source>
        <dbReference type="Ensembl" id="ENSCSAVP00000012448.1"/>
    </source>
</evidence>
<dbReference type="OMA" id="NVPMYKT"/>
<comment type="similarity">
    <text evidence="1">Belongs to the D-glutamate cyclase family.</text>
</comment>
<name>H2Z4D6_CIOSA</name>
<evidence type="ECO:0000313" key="4">
    <source>
        <dbReference type="Proteomes" id="UP000007875"/>
    </source>
</evidence>
<dbReference type="InterPro" id="IPR009906">
    <property type="entry name" value="D-Glu_cyclase"/>
</dbReference>
<organism evidence="3 4">
    <name type="scientific">Ciona savignyi</name>
    <name type="common">Pacific transparent sea squirt</name>
    <dbReference type="NCBI Taxonomy" id="51511"/>
    <lineage>
        <taxon>Eukaryota</taxon>
        <taxon>Metazoa</taxon>
        <taxon>Chordata</taxon>
        <taxon>Tunicata</taxon>
        <taxon>Ascidiacea</taxon>
        <taxon>Phlebobranchia</taxon>
        <taxon>Cionidae</taxon>
        <taxon>Ciona</taxon>
    </lineage>
</organism>
<dbReference type="eggNOG" id="ENOG502QV7A">
    <property type="taxonomic scope" value="Eukaryota"/>
</dbReference>
<dbReference type="PANTHER" id="PTHR32022">
    <property type="entry name" value="D-GLUTAMATE CYCLASE, MITOCHONDRIAL"/>
    <property type="match status" value="1"/>
</dbReference>
<evidence type="ECO:0000256" key="1">
    <source>
        <dbReference type="ARBA" id="ARBA00007896"/>
    </source>
</evidence>
<reference evidence="3" key="2">
    <citation type="submission" date="2025-08" db="UniProtKB">
        <authorList>
            <consortium name="Ensembl"/>
        </authorList>
    </citation>
    <scope>IDENTIFICATION</scope>
</reference>
<accession>H2Z4D6</accession>
<keyword evidence="2" id="KW-0456">Lyase</keyword>
<dbReference type="GO" id="GO:0006536">
    <property type="term" value="P:glutamate metabolic process"/>
    <property type="evidence" value="ECO:0007669"/>
    <property type="project" value="TreeGrafter"/>
</dbReference>
<dbReference type="Proteomes" id="UP000007875">
    <property type="component" value="Unassembled WGS sequence"/>
</dbReference>
<dbReference type="InterPro" id="IPR038021">
    <property type="entry name" value="Putative_hydro-lyase"/>
</dbReference>
<dbReference type="STRING" id="51511.ENSCSAVP00000012448"/>
<dbReference type="Gene3D" id="3.40.1640.10">
    <property type="entry name" value="PSTPO5379-like"/>
    <property type="match status" value="1"/>
</dbReference>
<keyword evidence="4" id="KW-1185">Reference proteome</keyword>
<dbReference type="Gene3D" id="3.30.2040.10">
    <property type="entry name" value="PSTPO5379-like domain"/>
    <property type="match status" value="1"/>
</dbReference>
<dbReference type="InParanoid" id="H2Z4D6"/>
<protein>
    <recommendedName>
        <fullName evidence="5">DUF1445 domain-containing protein</fullName>
    </recommendedName>
</protein>
<dbReference type="Ensembl" id="ENSCSAVT00000012592.1">
    <property type="protein sequence ID" value="ENSCSAVP00000012448.1"/>
    <property type="gene ID" value="ENSCSAVG00000007307.1"/>
</dbReference>
<dbReference type="GO" id="GO:0047820">
    <property type="term" value="F:D-glutamate cyclase activity"/>
    <property type="evidence" value="ECO:0007669"/>
    <property type="project" value="TreeGrafter"/>
</dbReference>
<dbReference type="AlphaFoldDB" id="H2Z4D6"/>
<reference evidence="3" key="3">
    <citation type="submission" date="2025-09" db="UniProtKB">
        <authorList>
            <consortium name="Ensembl"/>
        </authorList>
    </citation>
    <scope>IDENTIFICATION</scope>
</reference>
<evidence type="ECO:0000256" key="2">
    <source>
        <dbReference type="ARBA" id="ARBA00023239"/>
    </source>
</evidence>
<dbReference type="PANTHER" id="PTHR32022:SF10">
    <property type="entry name" value="D-GLUTAMATE CYCLASE, MITOCHONDRIAL"/>
    <property type="match status" value="1"/>
</dbReference>
<evidence type="ECO:0008006" key="5">
    <source>
        <dbReference type="Google" id="ProtNLM"/>
    </source>
</evidence>
<dbReference type="SUPFAM" id="SSF160920">
    <property type="entry name" value="PSTPO5379-like"/>
    <property type="match status" value="1"/>
</dbReference>